<dbReference type="AlphaFoldDB" id="A0AAW9K7Q1"/>
<accession>A0AAW9K7Q1</accession>
<evidence type="ECO:0000256" key="1">
    <source>
        <dbReference type="SAM" id="MobiDB-lite"/>
    </source>
</evidence>
<dbReference type="InterPro" id="IPR041073">
    <property type="entry name" value="MobL"/>
</dbReference>
<protein>
    <submittedName>
        <fullName evidence="2">MobP2 family relaxase</fullName>
    </submittedName>
</protein>
<comment type="caution">
    <text evidence="2">The sequence shown here is derived from an EMBL/GenBank/DDBJ whole genome shotgun (WGS) entry which is preliminary data.</text>
</comment>
<feature type="region of interest" description="Disordered" evidence="1">
    <location>
        <begin position="340"/>
        <end position="370"/>
    </location>
</feature>
<dbReference type="InterPro" id="IPR048101">
    <property type="entry name" value="MobP2"/>
</dbReference>
<evidence type="ECO:0000313" key="2">
    <source>
        <dbReference type="EMBL" id="MDZ5760681.1"/>
    </source>
</evidence>
<organism evidence="2 3">
    <name type="scientific">Carnobacterium maltaromaticum</name>
    <name type="common">Carnobacterium piscicola</name>
    <dbReference type="NCBI Taxonomy" id="2751"/>
    <lineage>
        <taxon>Bacteria</taxon>
        <taxon>Bacillati</taxon>
        <taxon>Bacillota</taxon>
        <taxon>Bacilli</taxon>
        <taxon>Lactobacillales</taxon>
        <taxon>Carnobacteriaceae</taxon>
        <taxon>Carnobacterium</taxon>
    </lineage>
</organism>
<dbReference type="NCBIfam" id="NF041498">
    <property type="entry name" value="MobP2"/>
    <property type="match status" value="1"/>
</dbReference>
<name>A0AAW9K7Q1_CARML</name>
<feature type="compositionally biased region" description="Basic and acidic residues" evidence="1">
    <location>
        <begin position="340"/>
        <end position="351"/>
    </location>
</feature>
<dbReference type="Pfam" id="PF18555">
    <property type="entry name" value="MobL"/>
    <property type="match status" value="1"/>
</dbReference>
<sequence length="406" mass="47785">MANTPAIILKSKFVMAQDKIFSSYVDYVDRSEAVRNKHYKNYNAVSFAEYHVYMENPEKSTGLFTAVNDSLNDDQKNELKSQFNQAQKNKAIMWQDVISFDNNFLIRNGIIDARDNSINEDRIKFAVRESVSEMLKNEGLEASAIWAAAVHYNTDNLHVHITITEPNPTRPFQTFKTRSGSEFEARKGTRSFTSLGKMRSRMANLISDRSVELERLSYLIRDRIGDPTISIKRNSDFQMMRLYNNIYQSLPDDLRLAKYNNTAMTSLRPKINELVTLYIQQNHKEKFREFETILEKQTDYYRDIYGDGEKEKGRTEFFSKGKMNELYSRLGNSLLKEMVQEKRKEQQEEYGKNNQADWNPEKGFRPFGGIRKKDLNRIKKILDDEFQSTLNKRKFEEMKREEQIDR</sequence>
<dbReference type="Proteomes" id="UP001290462">
    <property type="component" value="Unassembled WGS sequence"/>
</dbReference>
<proteinExistence type="predicted"/>
<dbReference type="EMBL" id="JAVBVO010000024">
    <property type="protein sequence ID" value="MDZ5760681.1"/>
    <property type="molecule type" value="Genomic_DNA"/>
</dbReference>
<evidence type="ECO:0000313" key="3">
    <source>
        <dbReference type="Proteomes" id="UP001290462"/>
    </source>
</evidence>
<dbReference type="RefSeq" id="WP_322809841.1">
    <property type="nucleotide sequence ID" value="NZ_JAVBVO010000024.1"/>
</dbReference>
<gene>
    <name evidence="2" type="primary">mobP2</name>
    <name evidence="2" type="ORF">RAK27_18730</name>
</gene>
<reference evidence="2" key="1">
    <citation type="submission" date="2023-08" db="EMBL/GenBank/DDBJ databases">
        <title>Genomic characterization of piscicolin 126 produced by Carnobacterium maltaromaticum CM22 strain isolated from salmon (Salmo salar).</title>
        <authorList>
            <person name="Gonzalez-Gragera E."/>
            <person name="Garcia-Lopez J.D."/>
            <person name="Teso-Perez C."/>
            <person name="Gimenez-Hernandez I."/>
            <person name="Peralta-Sanchez J.M."/>
            <person name="Valdivia E."/>
            <person name="Montalban-Lopez M."/>
            <person name="Martin-Platero A.M."/>
            <person name="Banos A."/>
            <person name="Martinez-Bueno M."/>
        </authorList>
    </citation>
    <scope>NUCLEOTIDE SEQUENCE</scope>
    <source>
        <strain evidence="2">CM22</strain>
    </source>
</reference>